<dbReference type="EMBL" id="SULG01000047">
    <property type="protein sequence ID" value="TLD41476.1"/>
    <property type="molecule type" value="Genomic_DNA"/>
</dbReference>
<reference evidence="1 2" key="1">
    <citation type="submission" date="2019-04" db="EMBL/GenBank/DDBJ databases">
        <title>Genome of a novel bacterium Candidatus Jettenia ecosi reconstructed from metagenome of an anammox bioreactor.</title>
        <authorList>
            <person name="Mardanov A.V."/>
            <person name="Beletsky A.V."/>
            <person name="Ravin N.V."/>
            <person name="Botchkova E.A."/>
            <person name="Litti Y.V."/>
            <person name="Nozhevnikova A.N."/>
        </authorList>
    </citation>
    <scope>NUCLEOTIDE SEQUENCE [LARGE SCALE GENOMIC DNA]</scope>
    <source>
        <strain evidence="1">J2</strain>
    </source>
</reference>
<evidence type="ECO:0000313" key="1">
    <source>
        <dbReference type="EMBL" id="TLD41476.1"/>
    </source>
</evidence>
<protein>
    <submittedName>
        <fullName evidence="1">Uncharacterized protein</fullName>
    </submittedName>
</protein>
<dbReference type="AlphaFoldDB" id="A0A533Q9V7"/>
<dbReference type="Proteomes" id="UP000319783">
    <property type="component" value="Unassembled WGS sequence"/>
</dbReference>
<gene>
    <name evidence="1" type="ORF">JETT_2272</name>
</gene>
<name>A0A533Q9V7_9BACT</name>
<accession>A0A533Q9V7</accession>
<sequence>MSLKSHRAIRMSTISAVIPKDQGISKVKGMVDTVVKDVKTMRKTMP</sequence>
<comment type="caution">
    <text evidence="1">The sequence shown here is derived from an EMBL/GenBank/DDBJ whole genome shotgun (WGS) entry which is preliminary data.</text>
</comment>
<proteinExistence type="predicted"/>
<organism evidence="1 2">
    <name type="scientific">Candidatus Jettenia ecosi</name>
    <dbReference type="NCBI Taxonomy" id="2494326"/>
    <lineage>
        <taxon>Bacteria</taxon>
        <taxon>Pseudomonadati</taxon>
        <taxon>Planctomycetota</taxon>
        <taxon>Candidatus Brocadiia</taxon>
        <taxon>Candidatus Brocadiales</taxon>
        <taxon>Candidatus Brocadiaceae</taxon>
        <taxon>Candidatus Jettenia</taxon>
    </lineage>
</organism>
<evidence type="ECO:0000313" key="2">
    <source>
        <dbReference type="Proteomes" id="UP000319783"/>
    </source>
</evidence>